<evidence type="ECO:0000256" key="3">
    <source>
        <dbReference type="ARBA" id="ARBA00022737"/>
    </source>
</evidence>
<feature type="DNA-binding region" description="Homeobox" evidence="9">
    <location>
        <begin position="249"/>
        <end position="308"/>
    </location>
</feature>
<evidence type="ECO:0000256" key="2">
    <source>
        <dbReference type="ARBA" id="ARBA00022723"/>
    </source>
</evidence>
<feature type="domain" description="LIM zinc-binding" evidence="13">
    <location>
        <begin position="4"/>
        <end position="63"/>
    </location>
</feature>
<evidence type="ECO:0000256" key="5">
    <source>
        <dbReference type="ARBA" id="ARBA00023038"/>
    </source>
</evidence>
<dbReference type="InterPro" id="IPR049619">
    <property type="entry name" value="Lhx1/5_LIM2"/>
</dbReference>
<dbReference type="InterPro" id="IPR001781">
    <property type="entry name" value="Znf_LIM"/>
</dbReference>
<dbReference type="PROSITE" id="PS00478">
    <property type="entry name" value="LIM_DOMAIN_1"/>
    <property type="match status" value="2"/>
</dbReference>
<dbReference type="PROSITE" id="PS00027">
    <property type="entry name" value="HOMEOBOX_1"/>
    <property type="match status" value="1"/>
</dbReference>
<accession>A0A7M7KP91</accession>
<name>A0A7M7KP91_VARDE</name>
<evidence type="ECO:0000313" key="16">
    <source>
        <dbReference type="Proteomes" id="UP000594260"/>
    </source>
</evidence>
<keyword evidence="2 10" id="KW-0479">Metal-binding</keyword>
<feature type="compositionally biased region" description="Low complexity" evidence="12">
    <location>
        <begin position="233"/>
        <end position="242"/>
    </location>
</feature>
<dbReference type="GeneID" id="111253197"/>
<protein>
    <submittedName>
        <fullName evidence="15">Uncharacterized protein</fullName>
    </submittedName>
</protein>
<evidence type="ECO:0000256" key="10">
    <source>
        <dbReference type="PROSITE-ProRule" id="PRU00125"/>
    </source>
</evidence>
<dbReference type="EnsemblMetazoa" id="XM_022812274">
    <property type="protein sequence ID" value="XP_022668009"/>
    <property type="gene ID" value="LOC111253197"/>
</dbReference>
<evidence type="ECO:0000256" key="1">
    <source>
        <dbReference type="ARBA" id="ARBA00004123"/>
    </source>
</evidence>
<dbReference type="SMART" id="SM00132">
    <property type="entry name" value="LIM"/>
    <property type="match status" value="2"/>
</dbReference>
<dbReference type="GO" id="GO:0000981">
    <property type="term" value="F:DNA-binding transcription factor activity, RNA polymerase II-specific"/>
    <property type="evidence" value="ECO:0007669"/>
    <property type="project" value="InterPro"/>
</dbReference>
<evidence type="ECO:0000256" key="7">
    <source>
        <dbReference type="ARBA" id="ARBA00023155"/>
    </source>
</evidence>
<feature type="compositionally biased region" description="Polar residues" evidence="12">
    <location>
        <begin position="434"/>
        <end position="449"/>
    </location>
</feature>
<feature type="compositionally biased region" description="Polar residues" evidence="12">
    <location>
        <begin position="462"/>
        <end position="471"/>
    </location>
</feature>
<dbReference type="Gene3D" id="1.10.10.60">
    <property type="entry name" value="Homeodomain-like"/>
    <property type="match status" value="1"/>
</dbReference>
<dbReference type="FunFam" id="2.10.110.10:FF:000046">
    <property type="entry name" value="LIM/homeobox protein Lhx1"/>
    <property type="match status" value="1"/>
</dbReference>
<feature type="domain" description="LIM zinc-binding" evidence="13">
    <location>
        <begin position="64"/>
        <end position="126"/>
    </location>
</feature>
<dbReference type="GO" id="GO:0000977">
    <property type="term" value="F:RNA polymerase II transcription regulatory region sequence-specific DNA binding"/>
    <property type="evidence" value="ECO:0007669"/>
    <property type="project" value="TreeGrafter"/>
</dbReference>
<dbReference type="InterPro" id="IPR001356">
    <property type="entry name" value="HD"/>
</dbReference>
<dbReference type="SMART" id="SM00389">
    <property type="entry name" value="HOX"/>
    <property type="match status" value="1"/>
</dbReference>
<feature type="region of interest" description="Disordered" evidence="12">
    <location>
        <begin position="145"/>
        <end position="255"/>
    </location>
</feature>
<feature type="region of interest" description="Disordered" evidence="12">
    <location>
        <begin position="331"/>
        <end position="414"/>
    </location>
</feature>
<dbReference type="PROSITE" id="PS50071">
    <property type="entry name" value="HOMEOBOX_2"/>
    <property type="match status" value="1"/>
</dbReference>
<dbReference type="CDD" id="cd00086">
    <property type="entry name" value="homeodomain"/>
    <property type="match status" value="1"/>
</dbReference>
<dbReference type="SUPFAM" id="SSF46689">
    <property type="entry name" value="Homeodomain-like"/>
    <property type="match status" value="1"/>
</dbReference>
<evidence type="ECO:0000256" key="12">
    <source>
        <dbReference type="SAM" id="MobiDB-lite"/>
    </source>
</evidence>
<dbReference type="GO" id="GO:0005634">
    <property type="term" value="C:nucleus"/>
    <property type="evidence" value="ECO:0007669"/>
    <property type="project" value="UniProtKB-SubCell"/>
</dbReference>
<dbReference type="AlphaFoldDB" id="A0A7M7KP91"/>
<keyword evidence="3" id="KW-0677">Repeat</keyword>
<feature type="compositionally biased region" description="Polar residues" evidence="12">
    <location>
        <begin position="403"/>
        <end position="414"/>
    </location>
</feature>
<reference evidence="15" key="1">
    <citation type="submission" date="2021-01" db="UniProtKB">
        <authorList>
            <consortium name="EnsemblMetazoa"/>
        </authorList>
    </citation>
    <scope>IDENTIFICATION</scope>
</reference>
<dbReference type="FunFam" id="2.10.110.10:FF:000120">
    <property type="entry name" value="Insulin gene enhancer protein ISL-2"/>
    <property type="match status" value="1"/>
</dbReference>
<evidence type="ECO:0000256" key="8">
    <source>
        <dbReference type="ARBA" id="ARBA00023242"/>
    </source>
</evidence>
<dbReference type="PANTHER" id="PTHR24208">
    <property type="entry name" value="LIM/HOMEOBOX PROTEIN LHX"/>
    <property type="match status" value="1"/>
</dbReference>
<keyword evidence="8 9" id="KW-0539">Nucleus</keyword>
<dbReference type="Gene3D" id="2.10.110.10">
    <property type="entry name" value="Cysteine Rich Protein"/>
    <property type="match status" value="2"/>
</dbReference>
<evidence type="ECO:0000256" key="11">
    <source>
        <dbReference type="RuleBase" id="RU000682"/>
    </source>
</evidence>
<dbReference type="RefSeq" id="XP_022668009.1">
    <property type="nucleotide sequence ID" value="XM_022812274.1"/>
</dbReference>
<dbReference type="FunFam" id="1.10.10.60:FF:000075">
    <property type="entry name" value="LIM/homeobox protein Lhx1"/>
    <property type="match status" value="1"/>
</dbReference>
<dbReference type="PROSITE" id="PS50023">
    <property type="entry name" value="LIM_DOMAIN_2"/>
    <property type="match status" value="2"/>
</dbReference>
<dbReference type="PANTHER" id="PTHR24208:SF105">
    <property type="entry name" value="DLIM1"/>
    <property type="match status" value="1"/>
</dbReference>
<dbReference type="Proteomes" id="UP000594260">
    <property type="component" value="Unplaced"/>
</dbReference>
<evidence type="ECO:0000256" key="4">
    <source>
        <dbReference type="ARBA" id="ARBA00022833"/>
    </source>
</evidence>
<dbReference type="InterPro" id="IPR049618">
    <property type="entry name" value="Lhx1/5_LIM1"/>
</dbReference>
<comment type="subcellular location">
    <subcellularLocation>
        <location evidence="1 9 11">Nucleus</location>
    </subcellularLocation>
</comment>
<evidence type="ECO:0000259" key="13">
    <source>
        <dbReference type="PROSITE" id="PS50023"/>
    </source>
</evidence>
<dbReference type="OrthoDB" id="10068367at2759"/>
<dbReference type="CDD" id="cd09367">
    <property type="entry name" value="LIM1_Lhx1_Lhx5"/>
    <property type="match status" value="1"/>
</dbReference>
<feature type="region of interest" description="Disordered" evidence="12">
    <location>
        <begin position="432"/>
        <end position="477"/>
    </location>
</feature>
<evidence type="ECO:0000259" key="14">
    <source>
        <dbReference type="PROSITE" id="PS50071"/>
    </source>
</evidence>
<dbReference type="Pfam" id="PF00046">
    <property type="entry name" value="Homeodomain"/>
    <property type="match status" value="1"/>
</dbReference>
<dbReference type="InterPro" id="IPR017970">
    <property type="entry name" value="Homeobox_CS"/>
</dbReference>
<proteinExistence type="predicted"/>
<dbReference type="CDD" id="cd09375">
    <property type="entry name" value="LIM2_Lhx1_Lhx5"/>
    <property type="match status" value="1"/>
</dbReference>
<keyword evidence="6 9" id="KW-0238">DNA-binding</keyword>
<dbReference type="KEGG" id="vde:111253197"/>
<organism evidence="15 16">
    <name type="scientific">Varroa destructor</name>
    <name type="common">Honeybee mite</name>
    <dbReference type="NCBI Taxonomy" id="109461"/>
    <lineage>
        <taxon>Eukaryota</taxon>
        <taxon>Metazoa</taxon>
        <taxon>Ecdysozoa</taxon>
        <taxon>Arthropoda</taxon>
        <taxon>Chelicerata</taxon>
        <taxon>Arachnida</taxon>
        <taxon>Acari</taxon>
        <taxon>Parasitiformes</taxon>
        <taxon>Mesostigmata</taxon>
        <taxon>Gamasina</taxon>
        <taxon>Dermanyssoidea</taxon>
        <taxon>Varroidae</taxon>
        <taxon>Varroa</taxon>
    </lineage>
</organism>
<keyword evidence="4 10" id="KW-0862">Zinc</keyword>
<dbReference type="Pfam" id="PF00412">
    <property type="entry name" value="LIM"/>
    <property type="match status" value="2"/>
</dbReference>
<dbReference type="InterPro" id="IPR050453">
    <property type="entry name" value="LIM_Homeobox_TF"/>
</dbReference>
<dbReference type="InParanoid" id="A0A7M7KP91"/>
<evidence type="ECO:0000313" key="15">
    <source>
        <dbReference type="EnsemblMetazoa" id="XP_022668009"/>
    </source>
</evidence>
<feature type="compositionally biased region" description="Basic and acidic residues" evidence="12">
    <location>
        <begin position="170"/>
        <end position="184"/>
    </location>
</feature>
<dbReference type="InterPro" id="IPR009057">
    <property type="entry name" value="Homeodomain-like_sf"/>
</dbReference>
<sequence length="477" mass="52150">MKMVHCAGCERPILDRFLLHVLDRSWHAKCVQCSDCRCSLSEKCFSRDGKLFCRNDFYKRFGTKCAGCSQGISPTDLVRRARSKVFHLKCFTCLVCRKQLSTGEELYVLDENRFICKEDYLSQRQQGSASYGIFCTGTNTLTPLDGMMSSSPGDHSLDLDETQDSQSELLLEREPREDSVERDLLSLGPQSPQPPLTQLPATAGGQNSPNVNQLQMTDLAGLKRPDSGGSGPDSGTAAAADDGSGGQKRRGPRTTIKAKQLETLKAAFAATPKPTRHIREQLAQETGLNMRVIQVWFQNRRSKERRMKQLSTLGARRHFFRSPRRVMRALRPGMSPDPLDDSPPDLLAQPAGGPTGGPQNAFGYFSDSSNQDFGYAQNGGQGPGFYDFFPGQQAEGMPFGHTANPSLSPRNGVNITADTGFHLQGGQHGELQLSAAQRSSPDSVLSLQGSDPPYGQPPRSDSGGSFSTPLLNETPVW</sequence>
<evidence type="ECO:0000256" key="6">
    <source>
        <dbReference type="ARBA" id="ARBA00023125"/>
    </source>
</evidence>
<dbReference type="GO" id="GO:0030182">
    <property type="term" value="P:neuron differentiation"/>
    <property type="evidence" value="ECO:0007669"/>
    <property type="project" value="TreeGrafter"/>
</dbReference>
<keyword evidence="16" id="KW-1185">Reference proteome</keyword>
<dbReference type="SUPFAM" id="SSF57716">
    <property type="entry name" value="Glucocorticoid receptor-like (DNA-binding domain)"/>
    <property type="match status" value="2"/>
</dbReference>
<dbReference type="GO" id="GO:0008270">
    <property type="term" value="F:zinc ion binding"/>
    <property type="evidence" value="ECO:0007669"/>
    <property type="project" value="InterPro"/>
</dbReference>
<feature type="compositionally biased region" description="Polar residues" evidence="12">
    <location>
        <begin position="204"/>
        <end position="216"/>
    </location>
</feature>
<dbReference type="OMA" id="TNQHNIG"/>
<keyword evidence="5 10" id="KW-0440">LIM domain</keyword>
<feature type="domain" description="Homeobox" evidence="14">
    <location>
        <begin position="247"/>
        <end position="307"/>
    </location>
</feature>
<keyword evidence="7 9" id="KW-0371">Homeobox</keyword>
<dbReference type="FunCoup" id="A0A7M7KP91">
    <property type="interactions" value="94"/>
</dbReference>
<evidence type="ECO:0000256" key="9">
    <source>
        <dbReference type="PROSITE-ProRule" id="PRU00108"/>
    </source>
</evidence>